<dbReference type="Proteomes" id="UP000031838">
    <property type="component" value="Chromosome 1"/>
</dbReference>
<dbReference type="EMBL" id="CP002580">
    <property type="protein sequence ID" value="AJK44755.1"/>
    <property type="molecule type" value="Genomic_DNA"/>
</dbReference>
<reference evidence="2" key="1">
    <citation type="submission" date="2011-03" db="EMBL/GenBank/DDBJ databases">
        <authorList>
            <person name="Voget S."/>
            <person name="Streit W.R."/>
            <person name="Jaeger K.E."/>
            <person name="Daniel R."/>
        </authorList>
    </citation>
    <scope>NUCLEOTIDE SEQUENCE [LARGE SCALE GENOMIC DNA]</scope>
    <source>
        <strain evidence="2">PG1</strain>
    </source>
</reference>
<protein>
    <submittedName>
        <fullName evidence="1">Uncharacterized protein</fullName>
    </submittedName>
</protein>
<dbReference type="AlphaFoldDB" id="A0A0B6RUL1"/>
<keyword evidence="2" id="KW-1185">Reference proteome</keyword>
<accession>A0A0B6RUL1</accession>
<name>A0A0B6RUL1_BURPL</name>
<organism evidence="1 2">
    <name type="scientific">Burkholderia plantarii</name>
    <dbReference type="NCBI Taxonomy" id="41899"/>
    <lineage>
        <taxon>Bacteria</taxon>
        <taxon>Pseudomonadati</taxon>
        <taxon>Pseudomonadota</taxon>
        <taxon>Betaproteobacteria</taxon>
        <taxon>Burkholderiales</taxon>
        <taxon>Burkholderiaceae</taxon>
        <taxon>Burkholderia</taxon>
    </lineage>
</organism>
<dbReference type="KEGG" id="bgp:BGL_1c02030"/>
<proteinExistence type="predicted"/>
<evidence type="ECO:0000313" key="1">
    <source>
        <dbReference type="EMBL" id="AJK44755.1"/>
    </source>
</evidence>
<gene>
    <name evidence="1" type="ORF">BGL_1c02030</name>
</gene>
<evidence type="ECO:0000313" key="2">
    <source>
        <dbReference type="Proteomes" id="UP000031838"/>
    </source>
</evidence>
<dbReference type="HOGENOM" id="CLU_2506303_0_0_4"/>
<reference evidence="1 2" key="2">
    <citation type="journal article" date="2016" name="Appl. Microbiol. Biotechnol.">
        <title>Mutations improving production and secretion of extracellular lipase by Burkholderia glumae PG1.</title>
        <authorList>
            <person name="Knapp A."/>
            <person name="Voget S."/>
            <person name="Gao R."/>
            <person name="Zaburannyi N."/>
            <person name="Krysciak D."/>
            <person name="Breuer M."/>
            <person name="Hauer B."/>
            <person name="Streit W.R."/>
            <person name="Muller R."/>
            <person name="Daniel R."/>
            <person name="Jaeger K.E."/>
        </authorList>
    </citation>
    <scope>NUCLEOTIDE SEQUENCE [LARGE SCALE GENOMIC DNA]</scope>
    <source>
        <strain evidence="1 2">PG1</strain>
    </source>
</reference>
<sequence>MLNARNALPRFRRAIPNDRHAEMHTQYEIFRHKGMPKRKAWHCFTRYAKGTFRGLIGRSARTSDALTFARQKRRILRETPCKHNF</sequence>